<evidence type="ECO:0000313" key="2">
    <source>
        <dbReference type="Proteomes" id="UP001244640"/>
    </source>
</evidence>
<accession>A0ABU0U3T7</accession>
<dbReference type="Proteomes" id="UP001244640">
    <property type="component" value="Unassembled WGS sequence"/>
</dbReference>
<reference evidence="1 2" key="1">
    <citation type="submission" date="2023-07" db="EMBL/GenBank/DDBJ databases">
        <title>Functional and genomic diversity of the sorghum phyllosphere microbiome.</title>
        <authorList>
            <person name="Shade A."/>
        </authorList>
    </citation>
    <scope>NUCLEOTIDE SEQUENCE [LARGE SCALE GENOMIC DNA]</scope>
    <source>
        <strain evidence="1 2">SORGH_AS_0892</strain>
    </source>
</reference>
<dbReference type="RefSeq" id="WP_307185424.1">
    <property type="nucleotide sequence ID" value="NZ_JAUTBA010000001.1"/>
</dbReference>
<proteinExistence type="predicted"/>
<protein>
    <submittedName>
        <fullName evidence="1">Uncharacterized protein</fullName>
    </submittedName>
</protein>
<comment type="caution">
    <text evidence="1">The sequence shown here is derived from an EMBL/GenBank/DDBJ whole genome shotgun (WGS) entry which is preliminary data.</text>
</comment>
<sequence length="75" mass="8956">MNIIPKNFEDWKWCIETQCGIPLTVEFAKSRLAIYNDYLNTETQRFITKYGEEHLENIKAWMKIIADIEEDTTKI</sequence>
<keyword evidence="2" id="KW-1185">Reference proteome</keyword>
<gene>
    <name evidence="1" type="ORF">QE382_001611</name>
</gene>
<name>A0ABU0U3T7_9SPHI</name>
<dbReference type="EMBL" id="JAUTBA010000001">
    <property type="protein sequence ID" value="MDQ1149627.1"/>
    <property type="molecule type" value="Genomic_DNA"/>
</dbReference>
<organism evidence="1 2">
    <name type="scientific">Sphingobacterium zeae</name>
    <dbReference type="NCBI Taxonomy" id="1776859"/>
    <lineage>
        <taxon>Bacteria</taxon>
        <taxon>Pseudomonadati</taxon>
        <taxon>Bacteroidota</taxon>
        <taxon>Sphingobacteriia</taxon>
        <taxon>Sphingobacteriales</taxon>
        <taxon>Sphingobacteriaceae</taxon>
        <taxon>Sphingobacterium</taxon>
    </lineage>
</organism>
<evidence type="ECO:0000313" key="1">
    <source>
        <dbReference type="EMBL" id="MDQ1149627.1"/>
    </source>
</evidence>